<keyword evidence="4" id="KW-0479">Metal-binding</keyword>
<evidence type="ECO:0000259" key="10">
    <source>
        <dbReference type="PROSITE" id="PS51044"/>
    </source>
</evidence>
<evidence type="ECO:0000256" key="6">
    <source>
        <dbReference type="ARBA" id="ARBA00022786"/>
    </source>
</evidence>
<evidence type="ECO:0000256" key="2">
    <source>
        <dbReference type="ARBA" id="ARBA00005383"/>
    </source>
</evidence>
<feature type="domain" description="PINIT" evidence="11">
    <location>
        <begin position="163"/>
        <end position="313"/>
    </location>
</feature>
<evidence type="ECO:0000259" key="11">
    <source>
        <dbReference type="PROSITE" id="PS51466"/>
    </source>
</evidence>
<evidence type="ECO:0000256" key="4">
    <source>
        <dbReference type="ARBA" id="ARBA00022723"/>
    </source>
</evidence>
<dbReference type="InterPro" id="IPR031141">
    <property type="entry name" value="SIZ1/2_SP-RING"/>
</dbReference>
<dbReference type="PANTHER" id="PTHR10782">
    <property type="entry name" value="ZINC FINGER MIZ DOMAIN-CONTAINING PROTEIN"/>
    <property type="match status" value="1"/>
</dbReference>
<dbReference type="OMA" id="IEPNGDW"/>
<gene>
    <name evidence="12" type="ORF">LLEC1_00270</name>
</gene>
<keyword evidence="3" id="KW-0808">Transferase</keyword>
<name>A0A179I2K2_CORDF</name>
<evidence type="ECO:0000313" key="12">
    <source>
        <dbReference type="EMBL" id="OAQ95870.1"/>
    </source>
</evidence>
<comment type="caution">
    <text evidence="12">The sequence shown here is derived from an EMBL/GenBank/DDBJ whole genome shotgun (WGS) entry which is preliminary data.</text>
</comment>
<evidence type="ECO:0008006" key="14">
    <source>
        <dbReference type="Google" id="ProtNLM"/>
    </source>
</evidence>
<dbReference type="UniPathway" id="UPA00886"/>
<dbReference type="EMBL" id="LUKN01004548">
    <property type="protein sequence ID" value="OAQ95870.1"/>
    <property type="molecule type" value="Genomic_DNA"/>
</dbReference>
<dbReference type="PROSITE" id="PS51044">
    <property type="entry name" value="ZF_SP_RING"/>
    <property type="match status" value="1"/>
</dbReference>
<feature type="non-terminal residue" evidence="12">
    <location>
        <position position="1"/>
    </location>
</feature>
<dbReference type="Pfam" id="PF02891">
    <property type="entry name" value="zf-MIZ"/>
    <property type="match status" value="1"/>
</dbReference>
<sequence>LSNKPATRNDPHTANLCILRLGWRLSGGNQPHSPGASSATSAVMASQTPVPRHEMLSLIREVQSNQLFNRQLSSICQVNGLKSTGVKADLQRRIINLIQDSFSDASRFAQVKQSVVNAYAQRNGGAPTTTPIKSRTTSSTAPNIHFPLPMPYGNGVSGLSQGFGAPRNNIMSSPALAFKTSPFYRIETVIGDVRICEAMAQHRNTMTLHICTNNHPALQQCLADTSYRVYLFCAGEAIGVQDISFPHQSEIRVNGSEVKANLRGLKNKPGSTRPVDITQALRLKPPNYMNTVDFTYALTTKKFYILANLCQVYSVAELAKGISTRRRIPKDSVIAELNKKAQDPDVVATSSVLSLKCPLSYMRLDVPCRGMGCSHIQCFDATSYLQLQEQGPQWLCPICNKPTPYEQLAVDEYVQDILDKTPKSLEGVTIEPNGRWLLKAEEPESNNFPSEAFFDDDDDDDAIEISEIGNIPVRPADKLPTPNTPSRQNGAGTKRPAPAVIDLTLSSDDEDDEPIQRPYKRQSTVTNGYSGPSGLVFPSLPSPGLPPL</sequence>
<comment type="pathway">
    <text evidence="1">Protein modification; protein sumoylation.</text>
</comment>
<dbReference type="CDD" id="cd16792">
    <property type="entry name" value="SP-RING_Siz-like"/>
    <property type="match status" value="1"/>
</dbReference>
<dbReference type="AlphaFoldDB" id="A0A179I2K2"/>
<evidence type="ECO:0000256" key="7">
    <source>
        <dbReference type="ARBA" id="ARBA00022833"/>
    </source>
</evidence>
<organism evidence="12 13">
    <name type="scientific">Cordyceps confragosa</name>
    <name type="common">Lecanicillium lecanii</name>
    <dbReference type="NCBI Taxonomy" id="2714763"/>
    <lineage>
        <taxon>Eukaryota</taxon>
        <taxon>Fungi</taxon>
        <taxon>Dikarya</taxon>
        <taxon>Ascomycota</taxon>
        <taxon>Pezizomycotina</taxon>
        <taxon>Sordariomycetes</taxon>
        <taxon>Hypocreomycetidae</taxon>
        <taxon>Hypocreales</taxon>
        <taxon>Cordycipitaceae</taxon>
        <taxon>Akanthomyces</taxon>
    </lineage>
</organism>
<keyword evidence="7" id="KW-0862">Zinc</keyword>
<dbReference type="InterPro" id="IPR038654">
    <property type="entry name" value="PINIT_sf"/>
</dbReference>
<evidence type="ECO:0000256" key="5">
    <source>
        <dbReference type="ARBA" id="ARBA00022771"/>
    </source>
</evidence>
<keyword evidence="6" id="KW-0833">Ubl conjugation pathway</keyword>
<evidence type="ECO:0000256" key="1">
    <source>
        <dbReference type="ARBA" id="ARBA00004718"/>
    </source>
</evidence>
<dbReference type="Gene3D" id="2.60.120.780">
    <property type="entry name" value="PINIT domain"/>
    <property type="match status" value="1"/>
</dbReference>
<feature type="compositionally biased region" description="Low complexity" evidence="9">
    <location>
        <begin position="530"/>
        <end position="539"/>
    </location>
</feature>
<dbReference type="OrthoDB" id="28127at2759"/>
<dbReference type="Pfam" id="PF14324">
    <property type="entry name" value="PINIT"/>
    <property type="match status" value="1"/>
</dbReference>
<dbReference type="GO" id="GO:0016925">
    <property type="term" value="P:protein sumoylation"/>
    <property type="evidence" value="ECO:0007669"/>
    <property type="project" value="UniProtKB-UniPathway"/>
</dbReference>
<proteinExistence type="inferred from homology"/>
<dbReference type="InterPro" id="IPR004181">
    <property type="entry name" value="Znf_MIZ"/>
</dbReference>
<reference evidence="12 13" key="1">
    <citation type="submission" date="2016-03" db="EMBL/GenBank/DDBJ databases">
        <title>Fine-scale spatial genetic structure of a fungal parasite of coffee scale insects.</title>
        <authorList>
            <person name="Jackson D."/>
            <person name="Zemenick K.A."/>
            <person name="Malloure B."/>
            <person name="Quandt C.A."/>
            <person name="James T.Y."/>
        </authorList>
    </citation>
    <scope>NUCLEOTIDE SEQUENCE [LARGE SCALE GENOMIC DNA]</scope>
    <source>
        <strain evidence="12 13">UM487</strain>
    </source>
</reference>
<dbReference type="PROSITE" id="PS51466">
    <property type="entry name" value="PINIT"/>
    <property type="match status" value="1"/>
</dbReference>
<evidence type="ECO:0000256" key="9">
    <source>
        <dbReference type="SAM" id="MobiDB-lite"/>
    </source>
</evidence>
<evidence type="ECO:0000256" key="3">
    <source>
        <dbReference type="ARBA" id="ARBA00022679"/>
    </source>
</evidence>
<evidence type="ECO:0000256" key="8">
    <source>
        <dbReference type="PROSITE-ProRule" id="PRU00452"/>
    </source>
</evidence>
<accession>A0A179I2K2</accession>
<keyword evidence="13" id="KW-1185">Reference proteome</keyword>
<dbReference type="Gene3D" id="3.30.40.10">
    <property type="entry name" value="Zinc/RING finger domain, C3HC4 (zinc finger)"/>
    <property type="match status" value="1"/>
</dbReference>
<dbReference type="Proteomes" id="UP000243081">
    <property type="component" value="Unassembled WGS sequence"/>
</dbReference>
<evidence type="ECO:0000313" key="13">
    <source>
        <dbReference type="Proteomes" id="UP000243081"/>
    </source>
</evidence>
<dbReference type="InterPro" id="IPR013083">
    <property type="entry name" value="Znf_RING/FYVE/PHD"/>
</dbReference>
<keyword evidence="5 8" id="KW-0863">Zinc-finger</keyword>
<dbReference type="GO" id="GO:0000785">
    <property type="term" value="C:chromatin"/>
    <property type="evidence" value="ECO:0007669"/>
    <property type="project" value="TreeGrafter"/>
</dbReference>
<dbReference type="InterPro" id="IPR023321">
    <property type="entry name" value="PINIT"/>
</dbReference>
<feature type="region of interest" description="Disordered" evidence="9">
    <location>
        <begin position="468"/>
        <end position="548"/>
    </location>
</feature>
<feature type="domain" description="SP-RING-type" evidence="10">
    <location>
        <begin position="342"/>
        <end position="427"/>
    </location>
</feature>
<protein>
    <recommendedName>
        <fullName evidence="14">SP-RING-type domain-containing protein</fullName>
    </recommendedName>
</protein>
<dbReference type="GO" id="GO:0008270">
    <property type="term" value="F:zinc ion binding"/>
    <property type="evidence" value="ECO:0007669"/>
    <property type="project" value="UniProtKB-KW"/>
</dbReference>
<dbReference type="PANTHER" id="PTHR10782:SF4">
    <property type="entry name" value="TONALLI, ISOFORM E"/>
    <property type="match status" value="1"/>
</dbReference>
<comment type="similarity">
    <text evidence="2">Belongs to the PIAS family.</text>
</comment>
<dbReference type="GO" id="GO:0061665">
    <property type="term" value="F:SUMO ligase activity"/>
    <property type="evidence" value="ECO:0007669"/>
    <property type="project" value="TreeGrafter"/>
</dbReference>